<dbReference type="Ensembl" id="ENSCAFT00030040694.1">
    <property type="protein sequence ID" value="ENSCAFP00030035519.1"/>
    <property type="gene ID" value="ENSCAFG00030021974.1"/>
</dbReference>
<evidence type="ECO:0000256" key="1">
    <source>
        <dbReference type="ARBA" id="ARBA00004141"/>
    </source>
</evidence>
<organism evidence="7 8">
    <name type="scientific">Canis lupus familiaris</name>
    <name type="common">Dog</name>
    <name type="synonym">Canis familiaris</name>
    <dbReference type="NCBI Taxonomy" id="9615"/>
    <lineage>
        <taxon>Eukaryota</taxon>
        <taxon>Metazoa</taxon>
        <taxon>Chordata</taxon>
        <taxon>Craniata</taxon>
        <taxon>Vertebrata</taxon>
        <taxon>Euteleostomi</taxon>
        <taxon>Mammalia</taxon>
        <taxon>Eutheria</taxon>
        <taxon>Laurasiatheria</taxon>
        <taxon>Carnivora</taxon>
        <taxon>Caniformia</taxon>
        <taxon>Canidae</taxon>
        <taxon>Canis</taxon>
    </lineage>
</organism>
<comment type="similarity">
    <text evidence="2">Belongs to the nucleobase:cation symporter-2 (NCS2) (TC 2.A.40) family.</text>
</comment>
<dbReference type="Proteomes" id="UP000694429">
    <property type="component" value="Chromosome 24"/>
</dbReference>
<name>A0A8C0P3M7_CANLF</name>
<proteinExistence type="inferred from homology"/>
<reference evidence="7" key="1">
    <citation type="submission" date="2019-03" db="EMBL/GenBank/DDBJ databases">
        <authorList>
            <person name="Warren W.C."/>
            <person name="Johnson G.S."/>
        </authorList>
    </citation>
    <scope>NUCLEOTIDE SEQUENCE [LARGE SCALE GENOMIC DNA]</scope>
    <source>
        <strain evidence="7">Basenji</strain>
    </source>
</reference>
<keyword evidence="5" id="KW-0472">Membrane</keyword>
<evidence type="ECO:0000313" key="7">
    <source>
        <dbReference type="Ensembl" id="ENSCAFP00030035519.1"/>
    </source>
</evidence>
<evidence type="ECO:0000256" key="5">
    <source>
        <dbReference type="ARBA" id="ARBA00023136"/>
    </source>
</evidence>
<dbReference type="PANTHER" id="PTHR11119">
    <property type="entry name" value="XANTHINE-URACIL / VITAMIN C PERMEASE FAMILY MEMBER"/>
    <property type="match status" value="1"/>
</dbReference>
<comment type="subcellular location">
    <subcellularLocation>
        <location evidence="1">Membrane</location>
        <topology evidence="1">Multi-pass membrane protein</topology>
    </subcellularLocation>
</comment>
<dbReference type="AlphaFoldDB" id="A0A8C0P3M7"/>
<keyword evidence="4" id="KW-1133">Transmembrane helix</keyword>
<keyword evidence="3" id="KW-0812">Transmembrane</keyword>
<dbReference type="Pfam" id="PF00860">
    <property type="entry name" value="Xan_ur_permease"/>
    <property type="match status" value="1"/>
</dbReference>
<evidence type="ECO:0000313" key="8">
    <source>
        <dbReference type="Proteomes" id="UP000694429"/>
    </source>
</evidence>
<sequence length="304" mass="32820">MMGIGKNTTSKSMEAGSSTEGKYEDEAKHPAFFTLPVVINGGATSSGEQDNEDTELMAIYTTENGIAEKSSLAETLDSTGSLDPQRSDMIYTIEDVPPWYLCIFLGLQHYLTCFSGTIAVPFLLADAMCVGYDQWATSQLIGTIFFCVGITTLLQTTFGCRCFSVQWNHRAVTHRAHLVSPDTRGKRGALSACGFIVDCVQEIVVTCTKPSFSFSAADMFISVVKLNLDDVTVKQSMQKCFVRPDSIVSCPSFLSPSPPPPPLVPLQCDRPRGMAPLEGAIETCLGAAELFIPGCICLCVCGEN</sequence>
<protein>
    <submittedName>
        <fullName evidence="7">Solute carrier family 23 member 2</fullName>
    </submittedName>
</protein>
<evidence type="ECO:0000256" key="4">
    <source>
        <dbReference type="ARBA" id="ARBA00022989"/>
    </source>
</evidence>
<dbReference type="OrthoDB" id="1641903at2759"/>
<dbReference type="InterPro" id="IPR006043">
    <property type="entry name" value="NCS2"/>
</dbReference>
<evidence type="ECO:0000256" key="3">
    <source>
        <dbReference type="ARBA" id="ARBA00022692"/>
    </source>
</evidence>
<dbReference type="GO" id="GO:0022857">
    <property type="term" value="F:transmembrane transporter activity"/>
    <property type="evidence" value="ECO:0007669"/>
    <property type="project" value="InterPro"/>
</dbReference>
<evidence type="ECO:0000256" key="6">
    <source>
        <dbReference type="SAM" id="MobiDB-lite"/>
    </source>
</evidence>
<gene>
    <name evidence="7" type="primary">SLC23A2</name>
</gene>
<feature type="compositionally biased region" description="Polar residues" evidence="6">
    <location>
        <begin position="1"/>
        <end position="20"/>
    </location>
</feature>
<evidence type="ECO:0000256" key="2">
    <source>
        <dbReference type="ARBA" id="ARBA00008821"/>
    </source>
</evidence>
<reference evidence="7" key="2">
    <citation type="submission" date="2025-08" db="UniProtKB">
        <authorList>
            <consortium name="Ensembl"/>
        </authorList>
    </citation>
    <scope>IDENTIFICATION</scope>
</reference>
<feature type="region of interest" description="Disordered" evidence="6">
    <location>
        <begin position="1"/>
        <end position="21"/>
    </location>
</feature>
<dbReference type="GO" id="GO:0016020">
    <property type="term" value="C:membrane"/>
    <property type="evidence" value="ECO:0007669"/>
    <property type="project" value="UniProtKB-SubCell"/>
</dbReference>
<accession>A0A8C0P3M7</accession>